<dbReference type="OrthoDB" id="436637at2759"/>
<gene>
    <name evidence="11" type="ORF">Bathy05g02170</name>
</gene>
<keyword evidence="5" id="KW-0539">Nucleus</keyword>
<dbReference type="FunFam" id="2.130.10.10:FF:001143">
    <property type="entry name" value="Pre-mRNA-splicing factor rse-1, putative"/>
    <property type="match status" value="1"/>
</dbReference>
<evidence type="ECO:0000256" key="5">
    <source>
        <dbReference type="ARBA" id="ARBA00023242"/>
    </source>
</evidence>
<dbReference type="RefSeq" id="XP_007513365.1">
    <property type="nucleotide sequence ID" value="XM_007513303.1"/>
</dbReference>
<dbReference type="InterPro" id="IPR050358">
    <property type="entry name" value="RSE1/DDB1/CFT1"/>
</dbReference>
<dbReference type="GO" id="GO:0006397">
    <property type="term" value="P:mRNA processing"/>
    <property type="evidence" value="ECO:0007669"/>
    <property type="project" value="UniProtKB-KW"/>
</dbReference>
<keyword evidence="2" id="KW-0507">mRNA processing</keyword>
<dbReference type="AlphaFoldDB" id="K8F5W7"/>
<evidence type="ECO:0000256" key="1">
    <source>
        <dbReference type="ARBA" id="ARBA00004123"/>
    </source>
</evidence>
<evidence type="ECO:0000256" key="4">
    <source>
        <dbReference type="ARBA" id="ARBA00023187"/>
    </source>
</evidence>
<dbReference type="InterPro" id="IPR036322">
    <property type="entry name" value="WD40_repeat_dom_sf"/>
</dbReference>
<dbReference type="EMBL" id="FO082274">
    <property type="protein sequence ID" value="CCO16923.1"/>
    <property type="molecule type" value="Genomic_DNA"/>
</dbReference>
<evidence type="ECO:0000256" key="2">
    <source>
        <dbReference type="ARBA" id="ARBA00022664"/>
    </source>
</evidence>
<protein>
    <recommendedName>
        <fullName evidence="13">Splicing factor 3B subunit 3</fullName>
    </recommendedName>
</protein>
<dbReference type="FunFam" id="2.130.10.10:FF:000031">
    <property type="entry name" value="Splicing factor 3b subunit 3"/>
    <property type="match status" value="1"/>
</dbReference>
<name>K8F5W7_9CHLO</name>
<keyword evidence="3" id="KW-0747">Spliceosome</keyword>
<sequence length="1273" mass="138442">MHLYNVTLQRPGACQTAINGNFSAPKVQEIIASKGTAIELLRPDQHGKLKSIAFRECFGIIRSMAAFRLAGANKDHVVIGSDSGRIVVLRFDAEKNQFEQVHKETFGKSGVRRVVPGQFCCVDPKGRAVMLAALEKQKVVYVLNRDSQANLTISSPLEANKGKTIAFDVCALDNGLENPGFMAIELFYGEADVDDTGEAAAEAQKMLTYYELDLGLNHVARKWSEPVDNGANKLIPVPGGSDGPGGVIVCCENFLVYRAEKHEEIRCVIPRRTSLDAERGVLIASFASHRSKNGFFFIAQSEYGDCYKVTLDWTNRKVSELKMKYFDTVPVCSALCVLKTGFLFCGSEFGAHALFQFIALGDDEESAESSSKTLKKIDNATKKKGRGKNDDEDDEEEDNFQPVFFNPRKLKNLALIDEIESLSPTIALASNISRKEETPRLLALCGQGPRSTFRVLRQGVPLSEMARSPLPGNPNGVFTIRKSKSDTTDAYIVVSFTNATLVLSIGDTVEEVTDTGILATSSTLAVSALGDDDDGSLIQIHPSGVRHVRGNNKGVNEWRAPGRKKITACACNRGQAIVALTGGELVYFELDEAGQLLEIEKIETSSEVVSVDIPPIPDGSLRAKFAAVAGYDSTVRVLSLNPGEALRTVGVQATPSPPESVLLLEVNNKTTKNKKAGSSAPPSMFLNVGLSNGILVRCEVDRVSGALSDARSRFVGQRPPKLNRIEMNEESGFVALSTRPWLGFNENGRFSIVPACHETIDRACGFASEQVPEGIVAVVDGSLRILACENLGEAFSQSSEKARYTPRAMSTHPDDPDVVAIIETDRGIIGFEDRTGEETRNEYIVEAPPAKKPKKNEEEDEEDDEEDDAYQLAPIEQFGAPKSTANDNNNWSSCVHIVDAANAETLCVQEIKNNERLVSVAHAYFAKADEVLLVVGSVKNFVLQPRDCDGGMIRCYRYKRGGGKSSNGETTANGKSGANKAITGLELVHETPCEGAPFALRNFEGKLLVGVDDVLRLYDFGKKKLLRKAECAQKFPSFINDIRCSGDRFFVTDACESAFFVKYVREDDQECSMHIFADDIAPRYVTSMLPLDRDTVAVSDKFGNFAALRLPKDVSDEIESDISGGKHAALTSSAALGALNGANNKLQACAQFHVGDVICSLTKCALQTGGSEVIVYATLGGALGAFVPFASKDEADFCTHLEMHLRIEAPPVLGNEHGAFRSSYFPVKAVVDGDLCEQFGRLGADAQRRISEEMDRTPSEIVKRLEQIRARAG</sequence>
<dbReference type="GO" id="GO:0005681">
    <property type="term" value="C:spliceosomal complex"/>
    <property type="evidence" value="ECO:0007669"/>
    <property type="project" value="UniProtKB-KW"/>
</dbReference>
<dbReference type="Proteomes" id="UP000198341">
    <property type="component" value="Chromosome 5"/>
</dbReference>
<dbReference type="Gene3D" id="2.130.10.10">
    <property type="entry name" value="YVTN repeat-like/Quinoprotein amine dehydrogenase"/>
    <property type="match status" value="3"/>
</dbReference>
<dbReference type="InterPro" id="IPR018846">
    <property type="entry name" value="Beta-prop_RSE1/DDB1/CPSF1_1st"/>
</dbReference>
<evidence type="ECO:0000256" key="6">
    <source>
        <dbReference type="ARBA" id="ARBA00038266"/>
    </source>
</evidence>
<dbReference type="GeneID" id="19015720"/>
<feature type="compositionally biased region" description="Acidic residues" evidence="7">
    <location>
        <begin position="858"/>
        <end position="868"/>
    </location>
</feature>
<keyword evidence="12" id="KW-1185">Reference proteome</keyword>
<evidence type="ECO:0000256" key="3">
    <source>
        <dbReference type="ARBA" id="ARBA00022728"/>
    </source>
</evidence>
<feature type="domain" description="RSE1/DDB1/CPSF1 C-terminal" evidence="8">
    <location>
        <begin position="893"/>
        <end position="1240"/>
    </location>
</feature>
<comment type="similarity">
    <text evidence="6">Belongs to the RSE1 family.</text>
</comment>
<dbReference type="STRING" id="41875.K8F5W7"/>
<dbReference type="Pfam" id="PF10433">
    <property type="entry name" value="Beta-prop_RSE1_1st"/>
    <property type="match status" value="1"/>
</dbReference>
<dbReference type="InterPro" id="IPR015943">
    <property type="entry name" value="WD40/YVTN_repeat-like_dom_sf"/>
</dbReference>
<feature type="domain" description="RSE1/DDB1/CPSF1 second beta-propeller" evidence="10">
    <location>
        <begin position="463"/>
        <end position="786"/>
    </location>
</feature>
<proteinExistence type="inferred from homology"/>
<organism evidence="11 12">
    <name type="scientific">Bathycoccus prasinos</name>
    <dbReference type="NCBI Taxonomy" id="41875"/>
    <lineage>
        <taxon>Eukaryota</taxon>
        <taxon>Viridiplantae</taxon>
        <taxon>Chlorophyta</taxon>
        <taxon>Mamiellophyceae</taxon>
        <taxon>Mamiellales</taxon>
        <taxon>Bathycoccaceae</taxon>
        <taxon>Bathycoccus</taxon>
    </lineage>
</organism>
<dbReference type="Pfam" id="PF23726">
    <property type="entry name" value="Beta-prop_RSE1_2nd"/>
    <property type="match status" value="1"/>
</dbReference>
<dbReference type="InterPro" id="IPR004871">
    <property type="entry name" value="RSE1/DDB1/CPSF1_C"/>
</dbReference>
<keyword evidence="4" id="KW-0508">mRNA splicing</keyword>
<evidence type="ECO:0008006" key="13">
    <source>
        <dbReference type="Google" id="ProtNLM"/>
    </source>
</evidence>
<accession>K8F5W7</accession>
<evidence type="ECO:0000259" key="9">
    <source>
        <dbReference type="Pfam" id="PF10433"/>
    </source>
</evidence>
<dbReference type="InterPro" id="IPR058543">
    <property type="entry name" value="Beta-prop_RSE1/DDB1/CPSF1_2nd"/>
</dbReference>
<dbReference type="eggNOG" id="KOG1898">
    <property type="taxonomic scope" value="Eukaryota"/>
</dbReference>
<reference evidence="11" key="1">
    <citation type="submission" date="2011-10" db="EMBL/GenBank/DDBJ databases">
        <authorList>
            <person name="Genoscope - CEA"/>
        </authorList>
    </citation>
    <scope>NUCLEOTIDE SEQUENCE [LARGE SCALE GENOMIC DNA]</scope>
    <source>
        <strain evidence="11">RCC 1105</strain>
    </source>
</reference>
<dbReference type="GO" id="GO:0003676">
    <property type="term" value="F:nucleic acid binding"/>
    <property type="evidence" value="ECO:0007669"/>
    <property type="project" value="InterPro"/>
</dbReference>
<comment type="subcellular location">
    <subcellularLocation>
        <location evidence="1">Nucleus</location>
    </subcellularLocation>
</comment>
<dbReference type="Pfam" id="PF03178">
    <property type="entry name" value="CPSF_A"/>
    <property type="match status" value="1"/>
</dbReference>
<dbReference type="SUPFAM" id="SSF50978">
    <property type="entry name" value="WD40 repeat-like"/>
    <property type="match status" value="2"/>
</dbReference>
<evidence type="ECO:0000259" key="10">
    <source>
        <dbReference type="Pfam" id="PF23726"/>
    </source>
</evidence>
<feature type="region of interest" description="Disordered" evidence="7">
    <location>
        <begin position="838"/>
        <end position="868"/>
    </location>
</feature>
<dbReference type="KEGG" id="bpg:Bathy05g02170"/>
<dbReference type="GO" id="GO:0008380">
    <property type="term" value="P:RNA splicing"/>
    <property type="evidence" value="ECO:0007669"/>
    <property type="project" value="UniProtKB-KW"/>
</dbReference>
<evidence type="ECO:0000313" key="11">
    <source>
        <dbReference type="EMBL" id="CCO16923.1"/>
    </source>
</evidence>
<evidence type="ECO:0000313" key="12">
    <source>
        <dbReference type="Proteomes" id="UP000198341"/>
    </source>
</evidence>
<evidence type="ECO:0000256" key="7">
    <source>
        <dbReference type="SAM" id="MobiDB-lite"/>
    </source>
</evidence>
<feature type="domain" description="RSE1/DDB1/CPSF1 first beta-propeller" evidence="9">
    <location>
        <begin position="15"/>
        <end position="381"/>
    </location>
</feature>
<dbReference type="PANTHER" id="PTHR10644">
    <property type="entry name" value="DNA REPAIR/RNA PROCESSING CPSF FAMILY"/>
    <property type="match status" value="1"/>
</dbReference>
<evidence type="ECO:0000259" key="8">
    <source>
        <dbReference type="Pfam" id="PF03178"/>
    </source>
</evidence>